<comment type="caution">
    <text evidence="2">The sequence shown here is derived from an EMBL/GenBank/DDBJ whole genome shotgun (WGS) entry which is preliminary data.</text>
</comment>
<sequence length="364" mass="38630">MAYRVVQWSTGNVGKWALRGIIDHPALELAGVWVSNPAKNGRDAGELAGLDHPVGIHATTDADQLIAAAPDCVVYTAMADNRLTEAIDDLCLLLRAGINVVASGPVFLSYPEGTVPPELVEPVRKAAAEGRSSLWVNGIDPGWANDWLPLLLSGTCQRIDLIRCSEITDYSTYDNPLVLFDIMGFGTPLDHTPLLLQPGVLSLAWGSVVRQLAAALDVPLDSVVEHHERLPAPEPFTAAGRTIAEGTMAALRFTVSGMIADQPVLVLEHVTRLRPDLAPDWPQPAGTGCYRVEITGEPNYVLDLRLTGGDGDHNTAGVASTAMRLVNAVPAVVDAPPGLLTALDLPLTTGRGLVSVPGRHVTNT</sequence>
<dbReference type="EMBL" id="VOBR01000002">
    <property type="protein sequence ID" value="TWP53919.1"/>
    <property type="molecule type" value="Genomic_DNA"/>
</dbReference>
<name>A0A563F1X3_9PSEU</name>
<reference evidence="2 3" key="1">
    <citation type="submission" date="2019-07" db="EMBL/GenBank/DDBJ databases">
        <title>Lentzea xizangensis sp. nov., isolated from Qinghai-Tibetan Plateau Soils.</title>
        <authorList>
            <person name="Huang J."/>
        </authorList>
    </citation>
    <scope>NUCLEOTIDE SEQUENCE [LARGE SCALE GENOMIC DNA]</scope>
    <source>
        <strain evidence="2 3">FXJ1.1311</strain>
    </source>
</reference>
<dbReference type="CDD" id="cd24146">
    <property type="entry name" value="nat-AmDH_N_like"/>
    <property type="match status" value="1"/>
</dbReference>
<organism evidence="2 3">
    <name type="scientific">Lentzea tibetensis</name>
    <dbReference type="NCBI Taxonomy" id="2591470"/>
    <lineage>
        <taxon>Bacteria</taxon>
        <taxon>Bacillati</taxon>
        <taxon>Actinomycetota</taxon>
        <taxon>Actinomycetes</taxon>
        <taxon>Pseudonocardiales</taxon>
        <taxon>Pseudonocardiaceae</taxon>
        <taxon>Lentzea</taxon>
    </lineage>
</organism>
<gene>
    <name evidence="2" type="ORF">FKR81_03970</name>
</gene>
<dbReference type="AlphaFoldDB" id="A0A563F1X3"/>
<dbReference type="InterPro" id="IPR045760">
    <property type="entry name" value="DAP_DH_C"/>
</dbReference>
<keyword evidence="2" id="KW-0418">Kinase</keyword>
<evidence type="ECO:0000259" key="1">
    <source>
        <dbReference type="Pfam" id="PF19328"/>
    </source>
</evidence>
<dbReference type="Gene3D" id="3.40.50.720">
    <property type="entry name" value="NAD(P)-binding Rossmann-like Domain"/>
    <property type="match status" value="1"/>
</dbReference>
<dbReference type="InterPro" id="IPR036291">
    <property type="entry name" value="NAD(P)-bd_dom_sf"/>
</dbReference>
<proteinExistence type="predicted"/>
<dbReference type="OrthoDB" id="4759936at2"/>
<dbReference type="SUPFAM" id="SSF51735">
    <property type="entry name" value="NAD(P)-binding Rossmann-fold domains"/>
    <property type="match status" value="1"/>
</dbReference>
<feature type="domain" description="2,4-diaminopentanoate dehydrogenase C-terminal" evidence="1">
    <location>
        <begin position="146"/>
        <end position="349"/>
    </location>
</feature>
<dbReference type="Pfam" id="PF19328">
    <property type="entry name" value="DAP_DH_C"/>
    <property type="match status" value="1"/>
</dbReference>
<keyword evidence="3" id="KW-1185">Reference proteome</keyword>
<keyword evidence="2" id="KW-0808">Transferase</keyword>
<evidence type="ECO:0000313" key="2">
    <source>
        <dbReference type="EMBL" id="TWP53919.1"/>
    </source>
</evidence>
<accession>A0A563F1X3</accession>
<evidence type="ECO:0000313" key="3">
    <source>
        <dbReference type="Proteomes" id="UP000316639"/>
    </source>
</evidence>
<dbReference type="RefSeq" id="WP_146349515.1">
    <property type="nucleotide sequence ID" value="NZ_VOBR01000002.1"/>
</dbReference>
<dbReference type="Proteomes" id="UP000316639">
    <property type="component" value="Unassembled WGS sequence"/>
</dbReference>
<protein>
    <submittedName>
        <fullName evidence="2">Diacylglycerol kinase</fullName>
    </submittedName>
</protein>
<dbReference type="GO" id="GO:0016301">
    <property type="term" value="F:kinase activity"/>
    <property type="evidence" value="ECO:0007669"/>
    <property type="project" value="UniProtKB-KW"/>
</dbReference>